<protein>
    <submittedName>
        <fullName evidence="1">Phytanoyl- dioxygenase family protein</fullName>
    </submittedName>
</protein>
<name>A0AB34FSZ9_9HYPO</name>
<evidence type="ECO:0000313" key="2">
    <source>
        <dbReference type="Proteomes" id="UP001163105"/>
    </source>
</evidence>
<dbReference type="InterPro" id="IPR032157">
    <property type="entry name" value="PAC4"/>
</dbReference>
<dbReference type="Proteomes" id="UP001163105">
    <property type="component" value="Unassembled WGS sequence"/>
</dbReference>
<dbReference type="GO" id="GO:0051213">
    <property type="term" value="F:dioxygenase activity"/>
    <property type="evidence" value="ECO:0007669"/>
    <property type="project" value="UniProtKB-KW"/>
</dbReference>
<reference evidence="1" key="1">
    <citation type="submission" date="2023-01" db="EMBL/GenBank/DDBJ databases">
        <title>The growth and conidiation of Purpureocillium lavendulum are regulated by nitrogen source and histone H3K14 acetylation.</title>
        <authorList>
            <person name="Tang P."/>
            <person name="Han J."/>
            <person name="Zhang C."/>
            <person name="Tang P."/>
            <person name="Qi F."/>
            <person name="Zhang K."/>
            <person name="Liang L."/>
        </authorList>
    </citation>
    <scope>NUCLEOTIDE SEQUENCE</scope>
    <source>
        <strain evidence="1">YMF1.00683</strain>
    </source>
</reference>
<evidence type="ECO:0000313" key="1">
    <source>
        <dbReference type="EMBL" id="KAJ6442252.1"/>
    </source>
</evidence>
<sequence length="164" mass="17718">MDTGTAAVEGEVSQLSIPLPKSLDTRIYIRLATQAKAILLSLTTASQDELAAPKPMGSFVYALPDVRHCRDAVCRGPPCANFPQRFNAQQPLSTTLFSHEPTVEFTTRLAKLIARRAGLPVYVTNSISFADAGMGGTVEEEMEALKSIVEVVLDRLREAGVVSK</sequence>
<dbReference type="AlphaFoldDB" id="A0AB34FSZ9"/>
<organism evidence="1 2">
    <name type="scientific">Purpureocillium lavendulum</name>
    <dbReference type="NCBI Taxonomy" id="1247861"/>
    <lineage>
        <taxon>Eukaryota</taxon>
        <taxon>Fungi</taxon>
        <taxon>Dikarya</taxon>
        <taxon>Ascomycota</taxon>
        <taxon>Pezizomycotina</taxon>
        <taxon>Sordariomycetes</taxon>
        <taxon>Hypocreomycetidae</taxon>
        <taxon>Hypocreales</taxon>
        <taxon>Ophiocordycipitaceae</taxon>
        <taxon>Purpureocillium</taxon>
    </lineage>
</organism>
<dbReference type="Pfam" id="PF16093">
    <property type="entry name" value="PAC4"/>
    <property type="match status" value="1"/>
</dbReference>
<dbReference type="Gene3D" id="3.30.230.100">
    <property type="match status" value="1"/>
</dbReference>
<keyword evidence="2" id="KW-1185">Reference proteome</keyword>
<dbReference type="GO" id="GO:0043248">
    <property type="term" value="P:proteasome assembly"/>
    <property type="evidence" value="ECO:0007669"/>
    <property type="project" value="InterPro"/>
</dbReference>
<gene>
    <name evidence="1" type="ORF">O9K51_05806</name>
</gene>
<keyword evidence="1" id="KW-0223">Dioxygenase</keyword>
<accession>A0AB34FSZ9</accession>
<keyword evidence="1" id="KW-0560">Oxidoreductase</keyword>
<comment type="caution">
    <text evidence="1">The sequence shown here is derived from an EMBL/GenBank/DDBJ whole genome shotgun (WGS) entry which is preliminary data.</text>
</comment>
<dbReference type="EMBL" id="JAQHRD010000004">
    <property type="protein sequence ID" value="KAJ6442252.1"/>
    <property type="molecule type" value="Genomic_DNA"/>
</dbReference>
<proteinExistence type="predicted"/>